<evidence type="ECO:0000313" key="3">
    <source>
        <dbReference type="Proteomes" id="UP000182932"/>
    </source>
</evidence>
<gene>
    <name evidence="2" type="ORF">SAMN04487940_10386</name>
</gene>
<protein>
    <submittedName>
        <fullName evidence="2">Ribosomal protein S18 acetylase RimI</fullName>
    </submittedName>
</protein>
<keyword evidence="3" id="KW-1185">Reference proteome</keyword>
<dbReference type="InterPro" id="IPR000182">
    <property type="entry name" value="GNAT_dom"/>
</dbReference>
<dbReference type="Proteomes" id="UP000182932">
    <property type="component" value="Unassembled WGS sequence"/>
</dbReference>
<evidence type="ECO:0000313" key="2">
    <source>
        <dbReference type="EMBL" id="SEJ05645.1"/>
    </source>
</evidence>
<accession>A0A975ZMG8</accession>
<keyword evidence="2" id="KW-0689">Ribosomal protein</keyword>
<dbReference type="RefSeq" id="WP_074835552.1">
    <property type="nucleotide sequence ID" value="NZ_FNYY01000003.1"/>
</dbReference>
<feature type="domain" description="N-acetyltransferase" evidence="1">
    <location>
        <begin position="9"/>
        <end position="163"/>
    </location>
</feature>
<organism evidence="2 3">
    <name type="scientific">Marinovum algicola</name>
    <dbReference type="NCBI Taxonomy" id="42444"/>
    <lineage>
        <taxon>Bacteria</taxon>
        <taxon>Pseudomonadati</taxon>
        <taxon>Pseudomonadota</taxon>
        <taxon>Alphaproteobacteria</taxon>
        <taxon>Rhodobacterales</taxon>
        <taxon>Roseobacteraceae</taxon>
        <taxon>Marinovum</taxon>
    </lineage>
</organism>
<evidence type="ECO:0000259" key="1">
    <source>
        <dbReference type="PROSITE" id="PS51186"/>
    </source>
</evidence>
<dbReference type="CDD" id="cd04301">
    <property type="entry name" value="NAT_SF"/>
    <property type="match status" value="1"/>
</dbReference>
<dbReference type="AlphaFoldDB" id="A0A975ZMG8"/>
<comment type="caution">
    <text evidence="2">The sequence shown here is derived from an EMBL/GenBank/DDBJ whole genome shotgun (WGS) entry which is preliminary data.</text>
</comment>
<dbReference type="Pfam" id="PF13508">
    <property type="entry name" value="Acetyltransf_7"/>
    <property type="match status" value="1"/>
</dbReference>
<dbReference type="InterPro" id="IPR016181">
    <property type="entry name" value="Acyl_CoA_acyltransferase"/>
</dbReference>
<name>A0A975ZMG8_9RHOB</name>
<dbReference type="GO" id="GO:0005840">
    <property type="term" value="C:ribosome"/>
    <property type="evidence" value="ECO:0007669"/>
    <property type="project" value="UniProtKB-KW"/>
</dbReference>
<dbReference type="GeneID" id="80817447"/>
<reference evidence="2 3" key="1">
    <citation type="submission" date="2016-10" db="EMBL/GenBank/DDBJ databases">
        <authorList>
            <person name="Varghese N."/>
            <person name="Submissions S."/>
        </authorList>
    </citation>
    <scope>NUCLEOTIDE SEQUENCE [LARGE SCALE GENOMIC DNA]</scope>
    <source>
        <strain evidence="2 3">FF3</strain>
    </source>
</reference>
<dbReference type="Gene3D" id="3.40.630.30">
    <property type="match status" value="1"/>
</dbReference>
<keyword evidence="2" id="KW-0687">Ribonucleoprotein</keyword>
<proteinExistence type="predicted"/>
<dbReference type="PROSITE" id="PS51186">
    <property type="entry name" value="GNAT"/>
    <property type="match status" value="1"/>
</dbReference>
<dbReference type="EMBL" id="FNYY01000003">
    <property type="protein sequence ID" value="SEJ05645.1"/>
    <property type="molecule type" value="Genomic_DNA"/>
</dbReference>
<sequence length="167" mass="19585">MLDRPRGQVAFRLIHDTDRPFLEYLHATTRAWEFELVTWEETEKARFLKQQFEAQDLSYQRSFPKANRHIITLDGVDIGRLYLDRQDDVLYIIEFSLLPQYQGRGIGTDILRSLLNEAHGGKVPVRLKVERLNPAQRLYLRHGFVQTGVVGHHLALEWRPQLGPREV</sequence>
<dbReference type="SUPFAM" id="SSF55729">
    <property type="entry name" value="Acyl-CoA N-acyltransferases (Nat)"/>
    <property type="match status" value="1"/>
</dbReference>
<dbReference type="GO" id="GO:0016747">
    <property type="term" value="F:acyltransferase activity, transferring groups other than amino-acyl groups"/>
    <property type="evidence" value="ECO:0007669"/>
    <property type="project" value="InterPro"/>
</dbReference>